<evidence type="ECO:0000256" key="9">
    <source>
        <dbReference type="ARBA" id="ARBA00022989"/>
    </source>
</evidence>
<dbReference type="InterPro" id="IPR001245">
    <property type="entry name" value="Ser-Thr/Tyr_kinase_cat_dom"/>
</dbReference>
<dbReference type="SUPFAM" id="SSF57184">
    <property type="entry name" value="Growth factor receptor domain"/>
    <property type="match status" value="3"/>
</dbReference>
<dbReference type="Gene3D" id="1.10.510.10">
    <property type="entry name" value="Transferase(Phosphotransferase) domain 1"/>
    <property type="match status" value="1"/>
</dbReference>
<feature type="compositionally biased region" description="Basic and acidic residues" evidence="15">
    <location>
        <begin position="1579"/>
        <end position="1590"/>
    </location>
</feature>
<dbReference type="GO" id="GO:0007169">
    <property type="term" value="P:cell surface receptor protein tyrosine kinase signaling pathway"/>
    <property type="evidence" value="ECO:0007669"/>
    <property type="project" value="TreeGrafter"/>
</dbReference>
<sequence>MMHNWGRFSLLLSLSGVIFAFRFSLAPEYENIKLCRSRNIDCSTLLEPSAQLKYYERQYSQCTHIIGNLVLCHLKRLENGSDPDLSFLNSIQEVSGYVYIGNNEVRRIPLTSLRVIRGRVPFEVKGIGKGSLIVSRNAKNSSYGLEILDLRNLTVIQEHNIIAWDNPLLCHFAYTIEVLELFVDREHQARLRVPREKLISQSGCDYDTNLLLRHEIKCSNACLGPDNNSYCWGPDKDQCQLRSKCRSDPSKYCRLDSDYPQLKCDDACIGGCYGNTSNCWACRSKRNGDTCASSCPQKHLVSPFTSRQEPNPDFKYELHDICVKNCPEPFLKMDTVCVIECDFKTTIPSNGSCVPCTPSPCAKHCTKENIFGSKFPLMTSEAAIKMKSCVYYSGPIYINSQSFKMTPKGPLLNVDDLWNLRNLKEIVGFIYLDFVNAPKNLRNLTFLENLYKVTAEFSGGVSLGIPLSIYNAAHVEFLGFKSLRYMDMDAYLEAMPSLCYTSALEKVIPVRTRNVKDPATCIREGHVCHSECLPEAGCWGPGPSMCAHCCAFEAGGICVSKCSDVPGFYAPSQLGAALVHGSAIFNNSAAFQCRTLPLKMDKIANLNERDLLISVQPAPQCARCHEECAETCSGPEADQCIGECKHFKSGDQCVRRCSRDQYADEAAKACFPCNPVCLPPTKAGFLPEEVSSCSGPGGHLGLGGCAFCYFVQRDKATSTYICLEERCPEEHFGNATQLKYLDLTKEQLSLGNLQAANFALQECVPCDPQCEVCVGPGTHISVCRKCRNWMYRSECVTTCPPDETYMPNTTTEEAGLSEREKLMLERKECLPCHPQCSGGCTAYGPNFCKNCRYAKIVIDVQKNEFICNSTCPPEKPYIMDNTNLCLDEDQYEEISGSKAAQARNQVLLAVGLVLLFILIFSIVFAVLCFNYKAKRSRIKEALKSTYTNVKAPDMKDAKASREPNMGRWEMINIDDLTFEDPDNPIGKGAFGEVFRGKWRVPKRILNQFNLARSTSLDVAIKVIRSPTTPNNTSASVSDSSASSTGAQLNATTIERISARSNLQDMLSEAKVMASVQHKNCLPLIGVCLTRKMQCMVSVFVEAGSLDRYLRLHKDELNSFTLLSWAEQIADGMAYLEERGIIHRDLAARNVLVQSPELVQITDFGLAKMLDNSDEDSVVVRTGRVPIRWLAIETLQDGIYSHKTDVWSYGVTLWEIFTFGKQPYENVSTADIKDHVMKGVRLSQPEICTLDTYMVMVRCWMEEHESRPTFMELMKCFHKYCQTPGRYLYIEGDEYAITRNTPYTPSPAPWTELQPLPSSYRGVPDGIAGPPNGTPFGFSENQFFDDQRCSRQRLFACQDTSEGNENAETQSLLPHRIGYDHHHHHSTSSHPRRMFFHSNESRMGYNGVSTLGSQSTATGRYGRERPVNVNSPTISTNLDTWPTADGTSSAGICATPDIQRQSTSPNYYNASAFLASGAYGPMIRPPPPPPPIAEAEHVDDVELDATGDVSYLPTLDRPVGPKSADVSGGMRSSGSTKPPIDQEDYLEPRTSGDGGRPSSGSMAVENPGYFSNRQEYLEPSAERDSTSHPTS</sequence>
<dbReference type="SUPFAM" id="SSF52058">
    <property type="entry name" value="L domain-like"/>
    <property type="match status" value="2"/>
</dbReference>
<dbReference type="Pfam" id="PF07714">
    <property type="entry name" value="PK_Tyr_Ser-Thr"/>
    <property type="match status" value="1"/>
</dbReference>
<dbReference type="InterPro" id="IPR050122">
    <property type="entry name" value="RTK"/>
</dbReference>
<evidence type="ECO:0000256" key="1">
    <source>
        <dbReference type="ARBA" id="ARBA00004479"/>
    </source>
</evidence>
<evidence type="ECO:0000256" key="4">
    <source>
        <dbReference type="ARBA" id="ARBA00022679"/>
    </source>
</evidence>
<evidence type="ECO:0000256" key="2">
    <source>
        <dbReference type="ARBA" id="ARBA00011902"/>
    </source>
</evidence>
<dbReference type="WBParaSite" id="MCU_000867-RB">
    <property type="protein sequence ID" value="MCU_000867-RB"/>
    <property type="gene ID" value="MCU_000867"/>
</dbReference>
<dbReference type="GO" id="GO:0004714">
    <property type="term" value="F:transmembrane receptor protein tyrosine kinase activity"/>
    <property type="evidence" value="ECO:0007669"/>
    <property type="project" value="UniProtKB-EC"/>
</dbReference>
<evidence type="ECO:0000256" key="17">
    <source>
        <dbReference type="SAM" id="SignalP"/>
    </source>
</evidence>
<evidence type="ECO:0000256" key="5">
    <source>
        <dbReference type="ARBA" id="ARBA00022692"/>
    </source>
</evidence>
<protein>
    <recommendedName>
        <fullName evidence="2">receptor protein-tyrosine kinase</fullName>
        <ecNumber evidence="2">2.7.10.1</ecNumber>
    </recommendedName>
</protein>
<dbReference type="SMART" id="SM00261">
    <property type="entry name" value="FU"/>
    <property type="match status" value="6"/>
</dbReference>
<dbReference type="GO" id="GO:0009925">
    <property type="term" value="C:basal plasma membrane"/>
    <property type="evidence" value="ECO:0007669"/>
    <property type="project" value="TreeGrafter"/>
</dbReference>
<dbReference type="InterPro" id="IPR020635">
    <property type="entry name" value="Tyr_kinase_cat_dom"/>
</dbReference>
<feature type="region of interest" description="Disordered" evidence="15">
    <location>
        <begin position="1509"/>
        <end position="1590"/>
    </location>
</feature>
<dbReference type="PANTHER" id="PTHR24416">
    <property type="entry name" value="TYROSINE-PROTEIN KINASE RECEPTOR"/>
    <property type="match status" value="1"/>
</dbReference>
<dbReference type="CDD" id="cd00064">
    <property type="entry name" value="FU"/>
    <property type="match status" value="4"/>
</dbReference>
<evidence type="ECO:0000256" key="16">
    <source>
        <dbReference type="SAM" id="Phobius"/>
    </source>
</evidence>
<feature type="compositionally biased region" description="Polar residues" evidence="15">
    <location>
        <begin position="1427"/>
        <end position="1441"/>
    </location>
</feature>
<dbReference type="InterPro" id="IPR000494">
    <property type="entry name" value="Rcpt_L-dom"/>
</dbReference>
<keyword evidence="10 16" id="KW-0472">Membrane</keyword>
<evidence type="ECO:0000256" key="12">
    <source>
        <dbReference type="ARBA" id="ARBA00023170"/>
    </source>
</evidence>
<keyword evidence="3" id="KW-0597">Phosphoprotein</keyword>
<evidence type="ECO:0000256" key="10">
    <source>
        <dbReference type="ARBA" id="ARBA00023136"/>
    </source>
</evidence>
<dbReference type="SUPFAM" id="SSF56112">
    <property type="entry name" value="Protein kinase-like (PK-like)"/>
    <property type="match status" value="1"/>
</dbReference>
<dbReference type="SMART" id="SM00219">
    <property type="entry name" value="TyrKc"/>
    <property type="match status" value="1"/>
</dbReference>
<dbReference type="Gene3D" id="2.10.220.10">
    <property type="entry name" value="Hormone Receptor, Insulin-like Growth Factor Receptor 1, Chain A, domain 2"/>
    <property type="match status" value="4"/>
</dbReference>
<dbReference type="InterPro" id="IPR009030">
    <property type="entry name" value="Growth_fac_rcpt_cys_sf"/>
</dbReference>
<comment type="catalytic activity">
    <reaction evidence="14">
        <text>L-tyrosyl-[protein] + ATP = O-phospho-L-tyrosyl-[protein] + ADP + H(+)</text>
        <dbReference type="Rhea" id="RHEA:10596"/>
        <dbReference type="Rhea" id="RHEA-COMP:10136"/>
        <dbReference type="Rhea" id="RHEA-COMP:20101"/>
        <dbReference type="ChEBI" id="CHEBI:15378"/>
        <dbReference type="ChEBI" id="CHEBI:30616"/>
        <dbReference type="ChEBI" id="CHEBI:46858"/>
        <dbReference type="ChEBI" id="CHEBI:61978"/>
        <dbReference type="ChEBI" id="CHEBI:456216"/>
        <dbReference type="EC" id="2.7.10.1"/>
    </reaction>
</comment>
<feature type="signal peptide" evidence="17">
    <location>
        <begin position="1"/>
        <end position="20"/>
    </location>
</feature>
<comment type="subcellular location">
    <subcellularLocation>
        <location evidence="1">Membrane</location>
        <topology evidence="1">Single-pass type I membrane protein</topology>
    </subcellularLocation>
</comment>
<keyword evidence="11" id="KW-0829">Tyrosine-protein kinase</keyword>
<dbReference type="EC" id="2.7.10.1" evidence="2"/>
<keyword evidence="9 16" id="KW-1133">Transmembrane helix</keyword>
<dbReference type="InterPro" id="IPR008266">
    <property type="entry name" value="Tyr_kinase_AS"/>
</dbReference>
<evidence type="ECO:0000256" key="7">
    <source>
        <dbReference type="ARBA" id="ARBA00022777"/>
    </source>
</evidence>
<evidence type="ECO:0000256" key="13">
    <source>
        <dbReference type="ARBA" id="ARBA00023180"/>
    </source>
</evidence>
<evidence type="ECO:0000256" key="8">
    <source>
        <dbReference type="ARBA" id="ARBA00022840"/>
    </source>
</evidence>
<dbReference type="InterPro" id="IPR000719">
    <property type="entry name" value="Prot_kinase_dom"/>
</dbReference>
<feature type="transmembrane region" description="Helical" evidence="16">
    <location>
        <begin position="906"/>
        <end position="929"/>
    </location>
</feature>
<dbReference type="GO" id="GO:0043066">
    <property type="term" value="P:negative regulation of apoptotic process"/>
    <property type="evidence" value="ECO:0007669"/>
    <property type="project" value="TreeGrafter"/>
</dbReference>
<keyword evidence="7" id="KW-0418">Kinase</keyword>
<dbReference type="PRINTS" id="PR00109">
    <property type="entry name" value="TYRKINASE"/>
</dbReference>
<dbReference type="InterPro" id="IPR006212">
    <property type="entry name" value="Furin_repeat"/>
</dbReference>
<keyword evidence="17" id="KW-0732">Signal</keyword>
<proteinExistence type="predicted"/>
<dbReference type="GO" id="GO:0008284">
    <property type="term" value="P:positive regulation of cell population proliferation"/>
    <property type="evidence" value="ECO:0007669"/>
    <property type="project" value="TreeGrafter"/>
</dbReference>
<organism evidence="19">
    <name type="scientific">Mesocestoides corti</name>
    <name type="common">Flatworm</name>
    <dbReference type="NCBI Taxonomy" id="53468"/>
    <lineage>
        <taxon>Eukaryota</taxon>
        <taxon>Metazoa</taxon>
        <taxon>Spiralia</taxon>
        <taxon>Lophotrochozoa</taxon>
        <taxon>Platyhelminthes</taxon>
        <taxon>Cestoda</taxon>
        <taxon>Eucestoda</taxon>
        <taxon>Cyclophyllidea</taxon>
        <taxon>Mesocestoididae</taxon>
        <taxon>Mesocestoides</taxon>
    </lineage>
</organism>
<dbReference type="InterPro" id="IPR011009">
    <property type="entry name" value="Kinase-like_dom_sf"/>
</dbReference>
<dbReference type="GO" id="GO:0005524">
    <property type="term" value="F:ATP binding"/>
    <property type="evidence" value="ECO:0007669"/>
    <property type="project" value="UniProtKB-KW"/>
</dbReference>
<dbReference type="GO" id="GO:0043235">
    <property type="term" value="C:receptor complex"/>
    <property type="evidence" value="ECO:0007669"/>
    <property type="project" value="TreeGrafter"/>
</dbReference>
<evidence type="ECO:0000256" key="6">
    <source>
        <dbReference type="ARBA" id="ARBA00022741"/>
    </source>
</evidence>
<evidence type="ECO:0000256" key="3">
    <source>
        <dbReference type="ARBA" id="ARBA00022553"/>
    </source>
</evidence>
<keyword evidence="13" id="KW-0325">Glycoprotein</keyword>
<reference evidence="19" key="1">
    <citation type="submission" date="2019-11" db="UniProtKB">
        <authorList>
            <consortium name="WormBaseParasite"/>
        </authorList>
    </citation>
    <scope>IDENTIFICATION</scope>
</reference>
<dbReference type="FunFam" id="1.10.510.10:FF:000027">
    <property type="entry name" value="Receptor protein-tyrosine kinase"/>
    <property type="match status" value="1"/>
</dbReference>
<dbReference type="Gene3D" id="3.80.20.20">
    <property type="entry name" value="Receptor L-domain"/>
    <property type="match status" value="2"/>
</dbReference>
<dbReference type="Pfam" id="PF00757">
    <property type="entry name" value="Furin-like"/>
    <property type="match status" value="1"/>
</dbReference>
<keyword evidence="5 16" id="KW-0812">Transmembrane</keyword>
<evidence type="ECO:0000256" key="14">
    <source>
        <dbReference type="ARBA" id="ARBA00051243"/>
    </source>
</evidence>
<evidence type="ECO:0000256" key="11">
    <source>
        <dbReference type="ARBA" id="ARBA00023137"/>
    </source>
</evidence>
<keyword evidence="6" id="KW-0547">Nucleotide-binding</keyword>
<feature type="chain" id="PRO_5024384980" description="receptor protein-tyrosine kinase" evidence="17">
    <location>
        <begin position="21"/>
        <end position="1590"/>
    </location>
</feature>
<keyword evidence="8" id="KW-0067">ATP-binding</keyword>
<dbReference type="PANTHER" id="PTHR24416:SF566">
    <property type="entry name" value="EPIDERMAL GROWTH FACTOR RECEPTOR"/>
    <property type="match status" value="1"/>
</dbReference>
<accession>A0A5K3EIW4</accession>
<feature type="domain" description="Protein kinase" evidence="18">
    <location>
        <begin position="979"/>
        <end position="1280"/>
    </location>
</feature>
<feature type="region of interest" description="Disordered" evidence="15">
    <location>
        <begin position="1411"/>
        <end position="1441"/>
    </location>
</feature>
<dbReference type="InterPro" id="IPR006211">
    <property type="entry name" value="Furin-like_Cys-rich_dom"/>
</dbReference>
<dbReference type="PROSITE" id="PS00109">
    <property type="entry name" value="PROTEIN_KINASE_TYR"/>
    <property type="match status" value="1"/>
</dbReference>
<dbReference type="Pfam" id="PF01030">
    <property type="entry name" value="Recep_L_domain"/>
    <property type="match status" value="1"/>
</dbReference>
<name>A0A5K3EIW4_MESCO</name>
<dbReference type="InterPro" id="IPR036941">
    <property type="entry name" value="Rcpt_L-dom_sf"/>
</dbReference>
<evidence type="ECO:0000313" key="19">
    <source>
        <dbReference type="WBParaSite" id="MCU_000867-RB"/>
    </source>
</evidence>
<evidence type="ECO:0000256" key="15">
    <source>
        <dbReference type="SAM" id="MobiDB-lite"/>
    </source>
</evidence>
<keyword evidence="12" id="KW-0675">Receptor</keyword>
<dbReference type="Gene3D" id="3.30.200.20">
    <property type="entry name" value="Phosphorylase Kinase, domain 1"/>
    <property type="match status" value="2"/>
</dbReference>
<dbReference type="GO" id="GO:0022008">
    <property type="term" value="P:neurogenesis"/>
    <property type="evidence" value="ECO:0007669"/>
    <property type="project" value="TreeGrafter"/>
</dbReference>
<dbReference type="PROSITE" id="PS50011">
    <property type="entry name" value="PROTEIN_KINASE_DOM"/>
    <property type="match status" value="1"/>
</dbReference>
<keyword evidence="4" id="KW-0808">Transferase</keyword>
<evidence type="ECO:0000259" key="18">
    <source>
        <dbReference type="PROSITE" id="PS50011"/>
    </source>
</evidence>